<accession>W3WZS4</accession>
<feature type="compositionally biased region" description="Basic and acidic residues" evidence="1">
    <location>
        <begin position="408"/>
        <end position="417"/>
    </location>
</feature>
<dbReference type="Proteomes" id="UP000030651">
    <property type="component" value="Unassembled WGS sequence"/>
</dbReference>
<organism evidence="2 3">
    <name type="scientific">Pestalotiopsis fici (strain W106-1 / CGMCC3.15140)</name>
    <dbReference type="NCBI Taxonomy" id="1229662"/>
    <lineage>
        <taxon>Eukaryota</taxon>
        <taxon>Fungi</taxon>
        <taxon>Dikarya</taxon>
        <taxon>Ascomycota</taxon>
        <taxon>Pezizomycotina</taxon>
        <taxon>Sordariomycetes</taxon>
        <taxon>Xylariomycetidae</taxon>
        <taxon>Amphisphaeriales</taxon>
        <taxon>Sporocadaceae</taxon>
        <taxon>Pestalotiopsis</taxon>
    </lineage>
</organism>
<proteinExistence type="predicted"/>
<dbReference type="OrthoDB" id="20872at2759"/>
<dbReference type="InParanoid" id="W3WZS4"/>
<feature type="compositionally biased region" description="Low complexity" evidence="1">
    <location>
        <begin position="436"/>
        <end position="449"/>
    </location>
</feature>
<dbReference type="InterPro" id="IPR027417">
    <property type="entry name" value="P-loop_NTPase"/>
</dbReference>
<evidence type="ECO:0008006" key="4">
    <source>
        <dbReference type="Google" id="ProtNLM"/>
    </source>
</evidence>
<dbReference type="Gene3D" id="1.25.40.10">
    <property type="entry name" value="Tetratricopeptide repeat domain"/>
    <property type="match status" value="1"/>
</dbReference>
<dbReference type="HOGENOM" id="CLU_000288_125_8_1"/>
<dbReference type="PANTHER" id="PTHR46082">
    <property type="entry name" value="ATP/GTP-BINDING PROTEIN-RELATED"/>
    <property type="match status" value="1"/>
</dbReference>
<feature type="region of interest" description="Disordered" evidence="1">
    <location>
        <begin position="395"/>
        <end position="452"/>
    </location>
</feature>
<dbReference type="InterPro" id="IPR053137">
    <property type="entry name" value="NLR-like"/>
</dbReference>
<dbReference type="KEGG" id="pfy:PFICI_10699"/>
<evidence type="ECO:0000313" key="3">
    <source>
        <dbReference type="Proteomes" id="UP000030651"/>
    </source>
</evidence>
<evidence type="ECO:0000256" key="1">
    <source>
        <dbReference type="SAM" id="MobiDB-lite"/>
    </source>
</evidence>
<dbReference type="Pfam" id="PF13374">
    <property type="entry name" value="TPR_10"/>
    <property type="match status" value="1"/>
</dbReference>
<feature type="compositionally biased region" description="Acidic residues" evidence="1">
    <location>
        <begin position="418"/>
        <end position="435"/>
    </location>
</feature>
<dbReference type="GeneID" id="19275712"/>
<name>W3WZS4_PESFW</name>
<keyword evidence="3" id="KW-1185">Reference proteome</keyword>
<reference evidence="3" key="1">
    <citation type="journal article" date="2015" name="BMC Genomics">
        <title>Genomic and transcriptomic analysis of the endophytic fungus Pestalotiopsis fici reveals its lifestyle and high potential for synthesis of natural products.</title>
        <authorList>
            <person name="Wang X."/>
            <person name="Zhang X."/>
            <person name="Liu L."/>
            <person name="Xiang M."/>
            <person name="Wang W."/>
            <person name="Sun X."/>
            <person name="Che Y."/>
            <person name="Guo L."/>
            <person name="Liu G."/>
            <person name="Guo L."/>
            <person name="Wang C."/>
            <person name="Yin W.B."/>
            <person name="Stadler M."/>
            <person name="Zhang X."/>
            <person name="Liu X."/>
        </authorList>
    </citation>
    <scope>NUCLEOTIDE SEQUENCE [LARGE SCALE GENOMIC DNA]</scope>
    <source>
        <strain evidence="3">W106-1 / CGMCC3.15140</strain>
    </source>
</reference>
<gene>
    <name evidence="2" type="ORF">PFICI_10699</name>
</gene>
<sequence length="695" mass="77981">MPDPPLGAPRGSQRFGDANVSDGSQSFQGVVHGDVHLHPDSFYAVTLITRVHLDRPETPPTPTTNIPFSRDRDFVRREALLGQVHQLCAEAASRVALIGLGGVGKSQIAIEYAYQIREQSPESWVFWLHASNAVRYEQGFRAIADLVKLPGRQDPQNNILQLVGNWLQSGKSGRWVVILDNVDNAGLLLATSDVRRDGQLSTSSHSDNLVGVSSSPTSQTPISYLPYCPHGSVLITSRSRDVALRLVEARDVVAVEPMSQVDAIALIEKKLGTLGKPIDVADTEALAKSLECMPLAIVQATSYISQRAPRCSVRQYLEKFEQSDRKRASLLDFERGQLRRDREARNSIILTWQISFNHIQKMRPSAARLLSMMCFCDRQGIPESLVRRLRDYQQNGNGQEDEEGEAGEQDKEDKEAEDKEVEEGEYGSDDGDLFAEDSASSSDSDSISSADEEFERDVSTLRDFAFVSVNEDGTTFEMHKLVQLATRKWLHGQKEEERWRGEFIRCICAELPTGKYENWGQWKVLLPQARSAAAQRPKNNQESLQDWATVLYKMAWYLKQMGRGNEGQVVAEDAMKIRMRLFGRDNKESLRAIAMVGDIYSLQGKWRDAEKLRAEVMESRKKLLGADHPFTLTSMASLALTYQDQGRWSAAEELFVEVMESRKKLLGADHPHTLGSMNNLASIYLDQGRWSAAEE</sequence>
<dbReference type="RefSeq" id="XP_007837471.1">
    <property type="nucleotide sequence ID" value="XM_007839280.1"/>
</dbReference>
<dbReference type="SUPFAM" id="SSF48452">
    <property type="entry name" value="TPR-like"/>
    <property type="match status" value="1"/>
</dbReference>
<evidence type="ECO:0000313" key="2">
    <source>
        <dbReference type="EMBL" id="ETS78637.1"/>
    </source>
</evidence>
<dbReference type="STRING" id="1229662.W3WZS4"/>
<dbReference type="SUPFAM" id="SSF52540">
    <property type="entry name" value="P-loop containing nucleoside triphosphate hydrolases"/>
    <property type="match status" value="1"/>
</dbReference>
<protein>
    <recommendedName>
        <fullName evidence="4">NB-ARC domain-containing protein</fullName>
    </recommendedName>
</protein>
<dbReference type="EMBL" id="KI912115">
    <property type="protein sequence ID" value="ETS78637.1"/>
    <property type="molecule type" value="Genomic_DNA"/>
</dbReference>
<dbReference type="OMA" id="KLDMQVM"/>
<dbReference type="AlphaFoldDB" id="W3WZS4"/>
<dbReference type="Gene3D" id="3.40.50.300">
    <property type="entry name" value="P-loop containing nucleotide triphosphate hydrolases"/>
    <property type="match status" value="1"/>
</dbReference>
<dbReference type="InterPro" id="IPR011990">
    <property type="entry name" value="TPR-like_helical_dom_sf"/>
</dbReference>
<dbReference type="Pfam" id="PF13424">
    <property type="entry name" value="TPR_12"/>
    <property type="match status" value="1"/>
</dbReference>
<dbReference type="eggNOG" id="KOG1840">
    <property type="taxonomic scope" value="Eukaryota"/>
</dbReference>
<dbReference type="PANTHER" id="PTHR46082:SF6">
    <property type="entry name" value="AAA+ ATPASE DOMAIN-CONTAINING PROTEIN-RELATED"/>
    <property type="match status" value="1"/>
</dbReference>